<dbReference type="RefSeq" id="XP_038045497.1">
    <property type="nucleotide sequence ID" value="XM_038189569.1"/>
</dbReference>
<dbReference type="OMA" id="AYHGHIP"/>
<dbReference type="Proteomes" id="UP000887568">
    <property type="component" value="Unplaced"/>
</dbReference>
<feature type="region of interest" description="Disordered" evidence="1">
    <location>
        <begin position="1"/>
        <end position="438"/>
    </location>
</feature>
<feature type="compositionally biased region" description="Low complexity" evidence="1">
    <location>
        <begin position="162"/>
        <end position="177"/>
    </location>
</feature>
<feature type="compositionally biased region" description="Low complexity" evidence="1">
    <location>
        <begin position="372"/>
        <end position="386"/>
    </location>
</feature>
<feature type="region of interest" description="Disordered" evidence="1">
    <location>
        <begin position="486"/>
        <end position="514"/>
    </location>
</feature>
<organism evidence="2 3">
    <name type="scientific">Patiria miniata</name>
    <name type="common">Bat star</name>
    <name type="synonym">Asterina miniata</name>
    <dbReference type="NCBI Taxonomy" id="46514"/>
    <lineage>
        <taxon>Eukaryota</taxon>
        <taxon>Metazoa</taxon>
        <taxon>Echinodermata</taxon>
        <taxon>Eleutherozoa</taxon>
        <taxon>Asterozoa</taxon>
        <taxon>Asteroidea</taxon>
        <taxon>Valvatacea</taxon>
        <taxon>Valvatida</taxon>
        <taxon>Asterinidae</taxon>
        <taxon>Patiria</taxon>
    </lineage>
</organism>
<dbReference type="PANTHER" id="PTHR21580:SF28">
    <property type="entry name" value="BOREALIN N-TERMINAL DOMAIN-CONTAINING PROTEIN-RELATED"/>
    <property type="match status" value="1"/>
</dbReference>
<reference evidence="2" key="1">
    <citation type="submission" date="2022-11" db="UniProtKB">
        <authorList>
            <consortium name="EnsemblMetazoa"/>
        </authorList>
    </citation>
    <scope>IDENTIFICATION</scope>
</reference>
<evidence type="ECO:0000256" key="1">
    <source>
        <dbReference type="SAM" id="MobiDB-lite"/>
    </source>
</evidence>
<name>A0A913Z1F1_PATMI</name>
<feature type="compositionally biased region" description="Basic and acidic residues" evidence="1">
    <location>
        <begin position="259"/>
        <end position="285"/>
    </location>
</feature>
<dbReference type="OrthoDB" id="406368at2759"/>
<dbReference type="InterPro" id="IPR010736">
    <property type="entry name" value="SHIPPO-rpt"/>
</dbReference>
<dbReference type="GeneID" id="119720053"/>
<feature type="compositionally biased region" description="Polar residues" evidence="1">
    <location>
        <begin position="387"/>
        <end position="411"/>
    </location>
</feature>
<feature type="compositionally biased region" description="Low complexity" evidence="1">
    <location>
        <begin position="133"/>
        <end position="147"/>
    </location>
</feature>
<feature type="compositionally biased region" description="Polar residues" evidence="1">
    <location>
        <begin position="178"/>
        <end position="225"/>
    </location>
</feature>
<dbReference type="EnsemblMetazoa" id="XM_038189569.1">
    <property type="protein sequence ID" value="XP_038045497.1"/>
    <property type="gene ID" value="LOC119720053"/>
</dbReference>
<dbReference type="AlphaFoldDB" id="A0A913Z1F1"/>
<feature type="compositionally biased region" description="Polar residues" evidence="1">
    <location>
        <begin position="9"/>
        <end position="26"/>
    </location>
</feature>
<evidence type="ECO:0000313" key="2">
    <source>
        <dbReference type="EnsemblMetazoa" id="XP_038045497.1"/>
    </source>
</evidence>
<dbReference type="PANTHER" id="PTHR21580">
    <property type="entry name" value="SHIPPO-1-RELATED"/>
    <property type="match status" value="1"/>
</dbReference>
<dbReference type="InterPro" id="IPR051291">
    <property type="entry name" value="CIMAP"/>
</dbReference>
<feature type="compositionally biased region" description="Acidic residues" evidence="1">
    <location>
        <begin position="287"/>
        <end position="299"/>
    </location>
</feature>
<proteinExistence type="predicted"/>
<sequence length="766" mass="83075">MMAEEQVKSAEQSGQMAEQHPDNTSVDVVGNAQPDTEQDDSAGITVNEAEENIAENVPEESIVVAENHQAHEAEEPEVAETDQCPDHENKTNANKTLSDEEQSDNQQSQDSNPDSPGQDANSNVTLSDKDQSDNQQSQDSNPDSPGQDAKRNVTLSDKDQSDNQQSQDSNPDSPGQDANSNVSQNLNASPSNEDASTSKLDQDADANSPSINEDTNNDSLNQDSDSAAPHQGPDTEPTDQESIPPGQDSSSPGASDPENAEKVPEDSKPDSAQRDPEEADARQSEPQEQDQVLDDEVTEEVVVMSPAGDDSKENQALDNDQAIAEENTSANQVEDAEVAPEDAHDKVSASQQPPDQEPTVEDTPEGAAENLSGSSPAPQSPPVASSNNTPDAVQENNNNEVNSGRQFSSESVRIPTAQGDVGESLSNRGSREDLREPAMYKMRSSLPVDAYGDSKSNRLPALVHPDPRLARSLPAVMDFSSLPAEHHQGVGAHRTRSHIPRIPSASGSAKAEMRDGDVRRALSSAKLPHSVMKMSTVMVSARKRAVLNRNASVFYEEKQQSKVISLDQAINSRPPMPFDLDGPGPWSYSPRNKPLNEDNSPEYTFGHKLNEKSGGGRTAYAKTWFNSNNGFTQKVQYEKRWPSPAHYNSTRPLLGRRKPTMVDYPSFTIGVRSNFSISKIGSENEPGPNEYNRSTSDVATLRTAPSYTISRRHQGTKLWSGNELTPGPGTYNPRWGHSSGAVHHPSFTIQGVRRLKSHQLGPHPTF</sequence>
<evidence type="ECO:0000313" key="3">
    <source>
        <dbReference type="Proteomes" id="UP000887568"/>
    </source>
</evidence>
<feature type="compositionally biased region" description="Basic and acidic residues" evidence="1">
    <location>
        <begin position="148"/>
        <end position="161"/>
    </location>
</feature>
<dbReference type="Pfam" id="PF07004">
    <property type="entry name" value="SHIPPO-rpt"/>
    <property type="match status" value="3"/>
</dbReference>
<accession>A0A913Z1F1</accession>
<feature type="compositionally biased region" description="Basic and acidic residues" evidence="1">
    <location>
        <begin position="429"/>
        <end position="438"/>
    </location>
</feature>
<protein>
    <submittedName>
        <fullName evidence="2">Uncharacterized protein</fullName>
    </submittedName>
</protein>
<keyword evidence="3" id="KW-1185">Reference proteome</keyword>
<feature type="compositionally biased region" description="Low complexity" evidence="1">
    <location>
        <begin position="104"/>
        <end position="119"/>
    </location>
</feature>